<dbReference type="InterPro" id="IPR042150">
    <property type="entry name" value="MmRce1-like"/>
</dbReference>
<protein>
    <recommendedName>
        <fullName evidence="3">CAAX prenyl protease 2/Lysostaphin resistance protein A-like domain-containing protein</fullName>
    </recommendedName>
</protein>
<dbReference type="GO" id="GO:0080120">
    <property type="term" value="P:CAAX-box protein maturation"/>
    <property type="evidence" value="ECO:0007669"/>
    <property type="project" value="UniProtKB-ARBA"/>
</dbReference>
<evidence type="ECO:0000256" key="2">
    <source>
        <dbReference type="SAM" id="Phobius"/>
    </source>
</evidence>
<feature type="transmembrane region" description="Helical" evidence="2">
    <location>
        <begin position="83"/>
        <end position="107"/>
    </location>
</feature>
<evidence type="ECO:0000313" key="4">
    <source>
        <dbReference type="EMBL" id="SFP11386.1"/>
    </source>
</evidence>
<keyword evidence="5" id="KW-1185">Reference proteome</keyword>
<feature type="transmembrane region" description="Helical" evidence="2">
    <location>
        <begin position="44"/>
        <end position="62"/>
    </location>
</feature>
<dbReference type="GO" id="GO:0004175">
    <property type="term" value="F:endopeptidase activity"/>
    <property type="evidence" value="ECO:0007669"/>
    <property type="project" value="UniProtKB-ARBA"/>
</dbReference>
<proteinExistence type="predicted"/>
<evidence type="ECO:0000313" key="5">
    <source>
        <dbReference type="Proteomes" id="UP000183769"/>
    </source>
</evidence>
<dbReference type="Proteomes" id="UP000183769">
    <property type="component" value="Unassembled WGS sequence"/>
</dbReference>
<feature type="transmembrane region" description="Helical" evidence="2">
    <location>
        <begin position="12"/>
        <end position="32"/>
    </location>
</feature>
<feature type="transmembrane region" description="Helical" evidence="2">
    <location>
        <begin position="207"/>
        <end position="228"/>
    </location>
</feature>
<dbReference type="PANTHER" id="PTHR35797">
    <property type="entry name" value="PROTEASE-RELATED"/>
    <property type="match status" value="1"/>
</dbReference>
<accession>A0A1I5MR16</accession>
<dbReference type="RefSeq" id="WP_079990075.1">
    <property type="nucleotide sequence ID" value="NZ_FOXI01000001.1"/>
</dbReference>
<reference evidence="5" key="1">
    <citation type="submission" date="2016-10" db="EMBL/GenBank/DDBJ databases">
        <authorList>
            <person name="Varghese N."/>
            <person name="Submissions S."/>
        </authorList>
    </citation>
    <scope>NUCLEOTIDE SEQUENCE [LARGE SCALE GENOMIC DNA]</scope>
    <source>
        <strain evidence="5">CGMCC 1.10329</strain>
    </source>
</reference>
<gene>
    <name evidence="4" type="ORF">SAMN05216277_101350</name>
</gene>
<dbReference type="PANTHER" id="PTHR35797:SF1">
    <property type="entry name" value="PROTEASE"/>
    <property type="match status" value="1"/>
</dbReference>
<dbReference type="EMBL" id="FOXI01000001">
    <property type="protein sequence ID" value="SFP11386.1"/>
    <property type="molecule type" value="Genomic_DNA"/>
</dbReference>
<feature type="region of interest" description="Disordered" evidence="1">
    <location>
        <begin position="267"/>
        <end position="290"/>
    </location>
</feature>
<keyword evidence="2" id="KW-0812">Transmembrane</keyword>
<feature type="transmembrane region" description="Helical" evidence="2">
    <location>
        <begin position="113"/>
        <end position="131"/>
    </location>
</feature>
<evidence type="ECO:0000256" key="1">
    <source>
        <dbReference type="SAM" id="MobiDB-lite"/>
    </source>
</evidence>
<dbReference type="InterPro" id="IPR003675">
    <property type="entry name" value="Rce1/LyrA-like_dom"/>
</dbReference>
<sequence length="290" mass="30275">MAAPLLDAVDRYPAATYFTLTLALSWGTWFPVLSAVDGPMVKVAAIPGAFGPLAAAALVTRLRGESVRGWLGSTLDWRRAPRWYAAAFAVPIGVSIAMGVVMVALAGGIDESAVPPALGGFAINMVFATLLGGGQEEFGWRGFALPHLQSRYGALTASVVVGAVWALWHAPMFAFGVYETVPAGYAAFVVVASVVFTWLYNSSRACVPAAILMHGTLNASVNVPLQFVGGPSALPVPFTTLLVGGFGLLALALVARYGPQRLAAGEAQTPTWANERPERRSAADASEVDA</sequence>
<feature type="transmembrane region" description="Helical" evidence="2">
    <location>
        <begin position="182"/>
        <end position="200"/>
    </location>
</feature>
<name>A0A1I5MR16_9EURY</name>
<feature type="transmembrane region" description="Helical" evidence="2">
    <location>
        <begin position="234"/>
        <end position="255"/>
    </location>
</feature>
<dbReference type="Pfam" id="PF02517">
    <property type="entry name" value="Rce1-like"/>
    <property type="match status" value="1"/>
</dbReference>
<organism evidence="4 5">
    <name type="scientific">Halolamina pelagica</name>
    <dbReference type="NCBI Taxonomy" id="699431"/>
    <lineage>
        <taxon>Archaea</taxon>
        <taxon>Methanobacteriati</taxon>
        <taxon>Methanobacteriota</taxon>
        <taxon>Stenosarchaea group</taxon>
        <taxon>Halobacteria</taxon>
        <taxon>Halobacteriales</taxon>
        <taxon>Haloferacaceae</taxon>
    </lineage>
</organism>
<evidence type="ECO:0000259" key="3">
    <source>
        <dbReference type="Pfam" id="PF02517"/>
    </source>
</evidence>
<feature type="domain" description="CAAX prenyl protease 2/Lysostaphin resistance protein A-like" evidence="3">
    <location>
        <begin position="121"/>
        <end position="219"/>
    </location>
</feature>
<dbReference type="AlphaFoldDB" id="A0A1I5MR16"/>
<feature type="transmembrane region" description="Helical" evidence="2">
    <location>
        <begin position="152"/>
        <end position="170"/>
    </location>
</feature>
<keyword evidence="2" id="KW-1133">Transmembrane helix</keyword>
<keyword evidence="2" id="KW-0472">Membrane</keyword>